<reference evidence="3" key="1">
    <citation type="submission" date="2017-02" db="UniProtKB">
        <authorList>
            <consortium name="WormBaseParasite"/>
        </authorList>
    </citation>
    <scope>IDENTIFICATION</scope>
</reference>
<sequence length="256" mass="28967">MVEGAEYTANFVLAAGQYTITAIANSESGPSLQANRFFDVLGSVDFAHVCANYQRVDIESSGPIWPFPDVWPMRLRLNILHRTGNFHYVQWNNQNEVGSLYARVTNPAEGRTFEVEEADGDICMPAAELKLDAVYEVTVYANTSTRIGRDAHRIRLGRSVGANLSIKVTRPRFTADTLVIRAPEHVVLRGAIDGHNEFKHAKYRWHFEVHSSNGSTWNASEEMMRLMEGKLLNGLLIYERHARKTVNVSFIKERRS</sequence>
<dbReference type="WBParaSite" id="TASK_0000301601-mRNA-1">
    <property type="protein sequence ID" value="TASK_0000301601-mRNA-1"/>
    <property type="gene ID" value="TASK_0000301601"/>
</dbReference>
<dbReference type="EMBL" id="UYRS01004872">
    <property type="protein sequence ID" value="VDK26901.1"/>
    <property type="molecule type" value="Genomic_DNA"/>
</dbReference>
<dbReference type="AlphaFoldDB" id="A0A0R3W022"/>
<protein>
    <submittedName>
        <fullName evidence="3">Fibronectin type-III domain-containing protein</fullName>
    </submittedName>
</protein>
<dbReference type="STRING" id="60517.A0A0R3W022"/>
<proteinExistence type="predicted"/>
<reference evidence="1 2" key="2">
    <citation type="submission" date="2018-11" db="EMBL/GenBank/DDBJ databases">
        <authorList>
            <consortium name="Pathogen Informatics"/>
        </authorList>
    </citation>
    <scope>NUCLEOTIDE SEQUENCE [LARGE SCALE GENOMIC DNA]</scope>
</reference>
<evidence type="ECO:0000313" key="2">
    <source>
        <dbReference type="Proteomes" id="UP000282613"/>
    </source>
</evidence>
<dbReference type="OrthoDB" id="10642432at2759"/>
<organism evidence="3">
    <name type="scientific">Taenia asiatica</name>
    <name type="common">Asian tapeworm</name>
    <dbReference type="NCBI Taxonomy" id="60517"/>
    <lineage>
        <taxon>Eukaryota</taxon>
        <taxon>Metazoa</taxon>
        <taxon>Spiralia</taxon>
        <taxon>Lophotrochozoa</taxon>
        <taxon>Platyhelminthes</taxon>
        <taxon>Cestoda</taxon>
        <taxon>Eucestoda</taxon>
        <taxon>Cyclophyllidea</taxon>
        <taxon>Taeniidae</taxon>
        <taxon>Taenia</taxon>
    </lineage>
</organism>
<name>A0A0R3W022_TAEAS</name>
<dbReference type="Proteomes" id="UP000282613">
    <property type="component" value="Unassembled WGS sequence"/>
</dbReference>
<evidence type="ECO:0000313" key="3">
    <source>
        <dbReference type="WBParaSite" id="TASK_0000301601-mRNA-1"/>
    </source>
</evidence>
<gene>
    <name evidence="1" type="ORF">TASK_LOCUS3017</name>
</gene>
<evidence type="ECO:0000313" key="1">
    <source>
        <dbReference type="EMBL" id="VDK26901.1"/>
    </source>
</evidence>
<accession>A0A0R3W022</accession>
<keyword evidence="2" id="KW-1185">Reference proteome</keyword>